<evidence type="ECO:0000313" key="3">
    <source>
        <dbReference type="Proteomes" id="UP001222325"/>
    </source>
</evidence>
<name>A0AAD6U102_9AGAR</name>
<accession>A0AAD6U102</accession>
<sequence>MHGVEVRGGVVHRSSNVGAGNRRPFRTAGASAATQLIGPTGRRASPVLRTSTPTLRRVRGTQRRSLGTLSPTRTTTRNKPSPRAHRRAARRRTLTQRRMANGKGGDGVRHRGRRSRASALAASAPAAKHARRIPAALERRRPSLQRLLGARTTCAESDYEQHRRKSPLPPPPTHRARSVRAVCNVPRQCRPRIRGMRVGVAHARPTHYALKVRSRRRRALRATATPLRVSPRWRPVTYTSPPISAPARPLPQCAVSQHTLTACPLGALR</sequence>
<feature type="compositionally biased region" description="Low complexity" evidence="1">
    <location>
        <begin position="1"/>
        <end position="13"/>
    </location>
</feature>
<proteinExistence type="predicted"/>
<feature type="compositionally biased region" description="Polar residues" evidence="1">
    <location>
        <begin position="63"/>
        <end position="79"/>
    </location>
</feature>
<feature type="compositionally biased region" description="Low complexity" evidence="1">
    <location>
        <begin position="117"/>
        <end position="127"/>
    </location>
</feature>
<organism evidence="2 3">
    <name type="scientific">Mycena belliarum</name>
    <dbReference type="NCBI Taxonomy" id="1033014"/>
    <lineage>
        <taxon>Eukaryota</taxon>
        <taxon>Fungi</taxon>
        <taxon>Dikarya</taxon>
        <taxon>Basidiomycota</taxon>
        <taxon>Agaricomycotina</taxon>
        <taxon>Agaricomycetes</taxon>
        <taxon>Agaricomycetidae</taxon>
        <taxon>Agaricales</taxon>
        <taxon>Marasmiineae</taxon>
        <taxon>Mycenaceae</taxon>
        <taxon>Mycena</taxon>
    </lineage>
</organism>
<feature type="region of interest" description="Disordered" evidence="1">
    <location>
        <begin position="1"/>
        <end position="177"/>
    </location>
</feature>
<protein>
    <submittedName>
        <fullName evidence="2">Uncharacterized protein</fullName>
    </submittedName>
</protein>
<evidence type="ECO:0000313" key="2">
    <source>
        <dbReference type="EMBL" id="KAJ7084540.1"/>
    </source>
</evidence>
<dbReference type="AlphaFoldDB" id="A0AAD6U102"/>
<dbReference type="Proteomes" id="UP001222325">
    <property type="component" value="Unassembled WGS sequence"/>
</dbReference>
<feature type="compositionally biased region" description="Basic residues" evidence="1">
    <location>
        <begin position="80"/>
        <end position="95"/>
    </location>
</feature>
<evidence type="ECO:0000256" key="1">
    <source>
        <dbReference type="SAM" id="MobiDB-lite"/>
    </source>
</evidence>
<dbReference type="EMBL" id="JARJCN010000037">
    <property type="protein sequence ID" value="KAJ7084540.1"/>
    <property type="molecule type" value="Genomic_DNA"/>
</dbReference>
<comment type="caution">
    <text evidence="2">The sequence shown here is derived from an EMBL/GenBank/DDBJ whole genome shotgun (WGS) entry which is preliminary data.</text>
</comment>
<keyword evidence="3" id="KW-1185">Reference proteome</keyword>
<gene>
    <name evidence="2" type="ORF">B0H15DRAFT_1023711</name>
</gene>
<reference evidence="2" key="1">
    <citation type="submission" date="2023-03" db="EMBL/GenBank/DDBJ databases">
        <title>Massive genome expansion in bonnet fungi (Mycena s.s.) driven by repeated elements and novel gene families across ecological guilds.</title>
        <authorList>
            <consortium name="Lawrence Berkeley National Laboratory"/>
            <person name="Harder C.B."/>
            <person name="Miyauchi S."/>
            <person name="Viragh M."/>
            <person name="Kuo A."/>
            <person name="Thoen E."/>
            <person name="Andreopoulos B."/>
            <person name="Lu D."/>
            <person name="Skrede I."/>
            <person name="Drula E."/>
            <person name="Henrissat B."/>
            <person name="Morin E."/>
            <person name="Kohler A."/>
            <person name="Barry K."/>
            <person name="LaButti K."/>
            <person name="Morin E."/>
            <person name="Salamov A."/>
            <person name="Lipzen A."/>
            <person name="Mereny Z."/>
            <person name="Hegedus B."/>
            <person name="Baldrian P."/>
            <person name="Stursova M."/>
            <person name="Weitz H."/>
            <person name="Taylor A."/>
            <person name="Grigoriev I.V."/>
            <person name="Nagy L.G."/>
            <person name="Martin F."/>
            <person name="Kauserud H."/>
        </authorList>
    </citation>
    <scope>NUCLEOTIDE SEQUENCE</scope>
    <source>
        <strain evidence="2">CBHHK173m</strain>
    </source>
</reference>